<evidence type="ECO:0000313" key="1">
    <source>
        <dbReference type="EMBL" id="EEU37831.1"/>
    </source>
</evidence>
<dbReference type="OMA" id="VIGQMAW"/>
<gene>
    <name evidence="1" type="ORF">NECHADRAFT_54751</name>
</gene>
<dbReference type="RefSeq" id="XP_003043544.1">
    <property type="nucleotide sequence ID" value="XM_003043498.1"/>
</dbReference>
<dbReference type="InterPro" id="IPR008929">
    <property type="entry name" value="Chondroitin_lyas"/>
</dbReference>
<accession>C7ZDI4</accession>
<dbReference type="VEuPathDB" id="FungiDB:NECHADRAFT_54751"/>
<dbReference type="HOGENOM" id="CLU_1202334_0_0_1"/>
<evidence type="ECO:0000313" key="2">
    <source>
        <dbReference type="Proteomes" id="UP000005206"/>
    </source>
</evidence>
<sequence length="231" mass="25629">GITKLLVDVFYEASERFLRTKNGQPPDHYWANWDLASLCNIHAIGVLSNNRSMIHRAVDYFKTANGMGAIENAIWKIHKEEGTGKDLGQNQEAGRDQGHATLVFAHLSVLAQQSYNQGEDLFALLENRILAGSEYMAKYNLGHDVPYSTYTNKHGTMTQTSDYGRGIVRPIGELLYGHYNGVKNLEAPWTRAYRDYVLENSGGAEGGGGDYGSTSGGYDQLGFGILLFRRN</sequence>
<protein>
    <recommendedName>
        <fullName evidence="3">Alginate lyase domain-containing protein</fullName>
    </recommendedName>
</protein>
<proteinExistence type="predicted"/>
<dbReference type="Proteomes" id="UP000005206">
    <property type="component" value="Chromosome 13"/>
</dbReference>
<dbReference type="SUPFAM" id="SSF48230">
    <property type="entry name" value="Chondroitin AC/alginate lyase"/>
    <property type="match status" value="1"/>
</dbReference>
<organism evidence="1 2">
    <name type="scientific">Fusarium vanettenii (strain ATCC MYA-4622 / CBS 123669 / FGSC 9596 / NRRL 45880 / 77-13-4)</name>
    <name type="common">Fusarium solani subsp. pisi</name>
    <dbReference type="NCBI Taxonomy" id="660122"/>
    <lineage>
        <taxon>Eukaryota</taxon>
        <taxon>Fungi</taxon>
        <taxon>Dikarya</taxon>
        <taxon>Ascomycota</taxon>
        <taxon>Pezizomycotina</taxon>
        <taxon>Sordariomycetes</taxon>
        <taxon>Hypocreomycetidae</taxon>
        <taxon>Hypocreales</taxon>
        <taxon>Nectriaceae</taxon>
        <taxon>Fusarium</taxon>
        <taxon>Fusarium solani species complex</taxon>
        <taxon>Fusarium vanettenii</taxon>
    </lineage>
</organism>
<feature type="non-terminal residue" evidence="1">
    <location>
        <position position="1"/>
    </location>
</feature>
<keyword evidence="2" id="KW-1185">Reference proteome</keyword>
<dbReference type="EMBL" id="GG698920">
    <property type="protein sequence ID" value="EEU37831.1"/>
    <property type="molecule type" value="Genomic_DNA"/>
</dbReference>
<reference evidence="1 2" key="1">
    <citation type="journal article" date="2009" name="PLoS Genet.">
        <title>The genome of Nectria haematococca: contribution of supernumerary chromosomes to gene expansion.</title>
        <authorList>
            <person name="Coleman J.J."/>
            <person name="Rounsley S.D."/>
            <person name="Rodriguez-Carres M."/>
            <person name="Kuo A."/>
            <person name="Wasmann C.C."/>
            <person name="Grimwood J."/>
            <person name="Schmutz J."/>
            <person name="Taga M."/>
            <person name="White G.J."/>
            <person name="Zhou S."/>
            <person name="Schwartz D.C."/>
            <person name="Freitag M."/>
            <person name="Ma L.J."/>
            <person name="Danchin E.G."/>
            <person name="Henrissat B."/>
            <person name="Coutinho P.M."/>
            <person name="Nelson D.R."/>
            <person name="Straney D."/>
            <person name="Napoli C.A."/>
            <person name="Barker B.M."/>
            <person name="Gribskov M."/>
            <person name="Rep M."/>
            <person name="Kroken S."/>
            <person name="Molnar I."/>
            <person name="Rensing C."/>
            <person name="Kennell J.C."/>
            <person name="Zamora J."/>
            <person name="Farman M.L."/>
            <person name="Selker E.U."/>
            <person name="Salamov A."/>
            <person name="Shapiro H."/>
            <person name="Pangilinan J."/>
            <person name="Lindquist E."/>
            <person name="Lamers C."/>
            <person name="Grigoriev I.V."/>
            <person name="Geiser D.M."/>
            <person name="Covert S.F."/>
            <person name="Temporini E."/>
            <person name="Vanetten H.D."/>
        </authorList>
    </citation>
    <scope>NUCLEOTIDE SEQUENCE [LARGE SCALE GENOMIC DNA]</scope>
    <source>
        <strain evidence="2">ATCC MYA-4622 / CBS 123669 / FGSC 9596 / NRRL 45880 / 77-13-4</strain>
    </source>
</reference>
<dbReference type="OrthoDB" id="5091525at2759"/>
<dbReference type="KEGG" id="nhe:NECHADRAFT_54751"/>
<dbReference type="AlphaFoldDB" id="C7ZDI4"/>
<dbReference type="GeneID" id="9669862"/>
<name>C7ZDI4_FUSV7</name>
<evidence type="ECO:0008006" key="3">
    <source>
        <dbReference type="Google" id="ProtNLM"/>
    </source>
</evidence>
<dbReference type="InParanoid" id="C7ZDI4"/>
<dbReference type="eggNOG" id="ENOG502QVUY">
    <property type="taxonomic scope" value="Eukaryota"/>
</dbReference>